<evidence type="ECO:0000313" key="3">
    <source>
        <dbReference type="Proteomes" id="UP001497516"/>
    </source>
</evidence>
<reference evidence="2 3" key="1">
    <citation type="submission" date="2024-04" db="EMBL/GenBank/DDBJ databases">
        <authorList>
            <person name="Fracassetti M."/>
        </authorList>
    </citation>
    <scope>NUCLEOTIDE SEQUENCE [LARGE SCALE GENOMIC DNA]</scope>
</reference>
<proteinExistence type="predicted"/>
<name>A0AAV2EY17_9ROSI</name>
<evidence type="ECO:0000256" key="1">
    <source>
        <dbReference type="SAM" id="MobiDB-lite"/>
    </source>
</evidence>
<gene>
    <name evidence="2" type="ORF">LTRI10_LOCUS31546</name>
</gene>
<feature type="compositionally biased region" description="Basic and acidic residues" evidence="1">
    <location>
        <begin position="14"/>
        <end position="27"/>
    </location>
</feature>
<feature type="region of interest" description="Disordered" evidence="1">
    <location>
        <begin position="1"/>
        <end position="28"/>
    </location>
</feature>
<dbReference type="AlphaFoldDB" id="A0AAV2EY17"/>
<sequence length="86" mass="9163">MEKSGALESVGHGRRMEHVSGKMRQDGDLPLFTSDSGAEAFGLLNAIRVASQDNIPTCIRTDCQVLSLALHQEPSAPMALDVSGCH</sequence>
<keyword evidence="3" id="KW-1185">Reference proteome</keyword>
<evidence type="ECO:0000313" key="2">
    <source>
        <dbReference type="EMBL" id="CAL1390784.1"/>
    </source>
</evidence>
<dbReference type="EMBL" id="OZ034818">
    <property type="protein sequence ID" value="CAL1390784.1"/>
    <property type="molecule type" value="Genomic_DNA"/>
</dbReference>
<dbReference type="Proteomes" id="UP001497516">
    <property type="component" value="Chromosome 5"/>
</dbReference>
<organism evidence="2 3">
    <name type="scientific">Linum trigynum</name>
    <dbReference type="NCBI Taxonomy" id="586398"/>
    <lineage>
        <taxon>Eukaryota</taxon>
        <taxon>Viridiplantae</taxon>
        <taxon>Streptophyta</taxon>
        <taxon>Embryophyta</taxon>
        <taxon>Tracheophyta</taxon>
        <taxon>Spermatophyta</taxon>
        <taxon>Magnoliopsida</taxon>
        <taxon>eudicotyledons</taxon>
        <taxon>Gunneridae</taxon>
        <taxon>Pentapetalae</taxon>
        <taxon>rosids</taxon>
        <taxon>fabids</taxon>
        <taxon>Malpighiales</taxon>
        <taxon>Linaceae</taxon>
        <taxon>Linum</taxon>
    </lineage>
</organism>
<protein>
    <recommendedName>
        <fullName evidence="4">RNase H type-1 domain-containing protein</fullName>
    </recommendedName>
</protein>
<evidence type="ECO:0008006" key="4">
    <source>
        <dbReference type="Google" id="ProtNLM"/>
    </source>
</evidence>
<accession>A0AAV2EY17</accession>